<proteinExistence type="predicted"/>
<dbReference type="SUPFAM" id="SSF52058">
    <property type="entry name" value="L domain-like"/>
    <property type="match status" value="2"/>
</dbReference>
<gene>
    <name evidence="3" type="ORF">VitviT2T_018739</name>
</gene>
<evidence type="ECO:0000313" key="3">
    <source>
        <dbReference type="EMBL" id="WKA00383.1"/>
    </source>
</evidence>
<evidence type="ECO:0000259" key="2">
    <source>
        <dbReference type="Pfam" id="PF25019"/>
    </source>
</evidence>
<sequence length="652" mass="73955">MQNVVCARDALGANMKDKRHLDELALKWSVVATNDVIQSGVFNNLQPHPNLKQLTIESYPGITFPDWIGDPLFSNLVSVYLHWCGNFSSLPMFGQLPSLKHLSILGMIGVEKVGSEFYGDASSAITSKPSFPFLQTLRFECMDNWEKWLCCGCEFRRLQELYLIRCPKLTGKLPEELSSLKKLEIDRCERLLVASLQVPAIRELKMLDFGELQLKRPASGFTALQTSHIEISNVSQWKQLPLEPHKLMITDPDAIESLLEEGILQTHTSPMQDLEIWSCCFSRSLHKVCLPTTLKSLKICDSDNLGFLLPKLFRCHHPSLEDLHIVSGQNDLSLSSSFSLSFSLAIFPRLIHFGIDALNGLESLCISISEEEPTSLRSLEIFRCDDLEFIEFPALDSACYRIVECSKLKWLGHTLSSLQRLSLEDCPQLLFHKDGLPSNLRQLEICECNQLSPQVDWGLQRLASLTEFKIGGGCQDVESFPEELLLPSTITTLEIEHFPSLKSLDSRGLQQLTSLRKLSIRHCPQLQFIPQEGFQHFPFLLELEMEDCPKLQSLKEAGLPSLASLKQLYIRGLPELQSLIDVGLQHLTSLEKLFISDCPKLQSLTRERLPDSLSFLDIQDCPLLEQRCQFEEGQEWDYIAHIPQIFICDEVL</sequence>
<protein>
    <recommendedName>
        <fullName evidence="5">Disease resistance RPP13-like protein 1</fullName>
    </recommendedName>
</protein>
<dbReference type="Pfam" id="PF25019">
    <property type="entry name" value="LRR_R13L1-DRL21"/>
    <property type="match status" value="1"/>
</dbReference>
<dbReference type="InterPro" id="IPR057135">
    <property type="entry name" value="At4g27190-like_LRR"/>
</dbReference>
<dbReference type="InterPro" id="IPR056789">
    <property type="entry name" value="LRR_R13L1-DRL21"/>
</dbReference>
<dbReference type="InterPro" id="IPR032675">
    <property type="entry name" value="LRR_dom_sf"/>
</dbReference>
<dbReference type="PANTHER" id="PTHR47186:SF26">
    <property type="entry name" value="LEUCINE-RICH REPEAT DOMAIN, L DOMAIN-CONTAINING PROTEIN-RELATED"/>
    <property type="match status" value="1"/>
</dbReference>
<evidence type="ECO:0000259" key="1">
    <source>
        <dbReference type="Pfam" id="PF23247"/>
    </source>
</evidence>
<accession>A0ABY9CYN8</accession>
<dbReference type="Gene3D" id="3.80.10.10">
    <property type="entry name" value="Ribonuclease Inhibitor"/>
    <property type="match status" value="2"/>
</dbReference>
<evidence type="ECO:0000313" key="4">
    <source>
        <dbReference type="Proteomes" id="UP001227230"/>
    </source>
</evidence>
<reference evidence="3 4" key="1">
    <citation type="journal article" date="2023" name="Hortic Res">
        <title>The complete reference genome for grapevine (Vitis vinifera L.) genetics and breeding.</title>
        <authorList>
            <person name="Shi X."/>
            <person name="Cao S."/>
            <person name="Wang X."/>
            <person name="Huang S."/>
            <person name="Wang Y."/>
            <person name="Liu Z."/>
            <person name="Liu W."/>
            <person name="Leng X."/>
            <person name="Peng Y."/>
            <person name="Wang N."/>
            <person name="Wang Y."/>
            <person name="Ma Z."/>
            <person name="Xu X."/>
            <person name="Zhang F."/>
            <person name="Xue H."/>
            <person name="Zhong H."/>
            <person name="Wang Y."/>
            <person name="Zhang K."/>
            <person name="Velt A."/>
            <person name="Avia K."/>
            <person name="Holtgrawe D."/>
            <person name="Grimplet J."/>
            <person name="Matus J.T."/>
            <person name="Ware D."/>
            <person name="Wu X."/>
            <person name="Wang H."/>
            <person name="Liu C."/>
            <person name="Fang Y."/>
            <person name="Rustenholz C."/>
            <person name="Cheng Z."/>
            <person name="Xiao H."/>
            <person name="Zhou Y."/>
        </authorList>
    </citation>
    <scope>NUCLEOTIDE SEQUENCE [LARGE SCALE GENOMIC DNA]</scope>
    <source>
        <strain evidence="4">cv. Pinot noir / PN40024</strain>
        <tissue evidence="3">Leaf</tissue>
    </source>
</reference>
<feature type="domain" description="R13L1/DRL21-like LRR repeat region" evidence="2">
    <location>
        <begin position="2"/>
        <end position="107"/>
    </location>
</feature>
<dbReference type="Proteomes" id="UP001227230">
    <property type="component" value="Chromosome 12"/>
</dbReference>
<organism evidence="3 4">
    <name type="scientific">Vitis vinifera</name>
    <name type="common">Grape</name>
    <dbReference type="NCBI Taxonomy" id="29760"/>
    <lineage>
        <taxon>Eukaryota</taxon>
        <taxon>Viridiplantae</taxon>
        <taxon>Streptophyta</taxon>
        <taxon>Embryophyta</taxon>
        <taxon>Tracheophyta</taxon>
        <taxon>Spermatophyta</taxon>
        <taxon>Magnoliopsida</taxon>
        <taxon>eudicotyledons</taxon>
        <taxon>Gunneridae</taxon>
        <taxon>Pentapetalae</taxon>
        <taxon>rosids</taxon>
        <taxon>Vitales</taxon>
        <taxon>Vitaceae</taxon>
        <taxon>Viteae</taxon>
        <taxon>Vitis</taxon>
    </lineage>
</organism>
<keyword evidence="4" id="KW-1185">Reference proteome</keyword>
<feature type="domain" description="Disease resistance protein At4g27190-like leucine-rich repeats" evidence="1">
    <location>
        <begin position="511"/>
        <end position="611"/>
    </location>
</feature>
<name>A0ABY9CYN8_VITVI</name>
<dbReference type="EMBL" id="CP126659">
    <property type="protein sequence ID" value="WKA00383.1"/>
    <property type="molecule type" value="Genomic_DNA"/>
</dbReference>
<dbReference type="Pfam" id="PF23247">
    <property type="entry name" value="LRR_RPS2"/>
    <property type="match status" value="1"/>
</dbReference>
<evidence type="ECO:0008006" key="5">
    <source>
        <dbReference type="Google" id="ProtNLM"/>
    </source>
</evidence>
<dbReference type="PANTHER" id="PTHR47186">
    <property type="entry name" value="LEUCINE-RICH REPEAT-CONTAINING PROTEIN 57"/>
    <property type="match status" value="1"/>
</dbReference>